<keyword evidence="10" id="KW-0175">Coiled coil</keyword>
<dbReference type="Gene3D" id="1.10.4030.10">
    <property type="entry name" value="Porin chaperone SurA, peptide-binding domain"/>
    <property type="match status" value="1"/>
</dbReference>
<dbReference type="InterPro" id="IPR050280">
    <property type="entry name" value="OMP_Chaperone_SurA"/>
</dbReference>
<evidence type="ECO:0000313" key="15">
    <source>
        <dbReference type="Proteomes" id="UP000697995"/>
    </source>
</evidence>
<dbReference type="PROSITE" id="PS50198">
    <property type="entry name" value="PPIC_PPIASE_2"/>
    <property type="match status" value="1"/>
</dbReference>
<feature type="domain" description="PpiC" evidence="13">
    <location>
        <begin position="192"/>
        <end position="290"/>
    </location>
</feature>
<evidence type="ECO:0000256" key="1">
    <source>
        <dbReference type="ARBA" id="ARBA00018370"/>
    </source>
</evidence>
<proteinExistence type="predicted"/>
<dbReference type="PANTHER" id="PTHR47637:SF1">
    <property type="entry name" value="CHAPERONE SURA"/>
    <property type="match status" value="1"/>
</dbReference>
<evidence type="ECO:0000256" key="8">
    <source>
        <dbReference type="ARBA" id="ARBA00031484"/>
    </source>
</evidence>
<dbReference type="InterPro" id="IPR027304">
    <property type="entry name" value="Trigger_fact/SurA_dom_sf"/>
</dbReference>
<evidence type="ECO:0000256" key="5">
    <source>
        <dbReference type="ARBA" id="ARBA00023186"/>
    </source>
</evidence>
<keyword evidence="2 12" id="KW-0732">Signal</keyword>
<evidence type="ECO:0000256" key="2">
    <source>
        <dbReference type="ARBA" id="ARBA00022729"/>
    </source>
</evidence>
<evidence type="ECO:0000313" key="14">
    <source>
        <dbReference type="EMBL" id="MBK1657438.1"/>
    </source>
</evidence>
<evidence type="ECO:0000256" key="7">
    <source>
        <dbReference type="ARBA" id="ARBA00030642"/>
    </source>
</evidence>
<keyword evidence="15" id="KW-1185">Reference proteome</keyword>
<accession>A0ABS1CSW3</accession>
<feature type="signal peptide" evidence="12">
    <location>
        <begin position="1"/>
        <end position="25"/>
    </location>
</feature>
<evidence type="ECO:0000256" key="10">
    <source>
        <dbReference type="SAM" id="Coils"/>
    </source>
</evidence>
<evidence type="ECO:0000259" key="13">
    <source>
        <dbReference type="PROSITE" id="PS50198"/>
    </source>
</evidence>
<dbReference type="Pfam" id="PF00639">
    <property type="entry name" value="Rotamase"/>
    <property type="match status" value="1"/>
</dbReference>
<evidence type="ECO:0000256" key="9">
    <source>
        <dbReference type="PROSITE-ProRule" id="PRU00278"/>
    </source>
</evidence>
<dbReference type="PANTHER" id="PTHR47637">
    <property type="entry name" value="CHAPERONE SURA"/>
    <property type="match status" value="1"/>
</dbReference>
<dbReference type="RefSeq" id="WP_133218610.1">
    <property type="nucleotide sequence ID" value="NZ_NRSG01000018.1"/>
</dbReference>
<evidence type="ECO:0000256" key="6">
    <source>
        <dbReference type="ARBA" id="ARBA00023235"/>
    </source>
</evidence>
<dbReference type="Gene3D" id="3.10.50.40">
    <property type="match status" value="1"/>
</dbReference>
<dbReference type="InterPro" id="IPR046357">
    <property type="entry name" value="PPIase_dom_sf"/>
</dbReference>
<evidence type="ECO:0000256" key="4">
    <source>
        <dbReference type="ARBA" id="ARBA00023110"/>
    </source>
</evidence>
<feature type="coiled-coil region" evidence="10">
    <location>
        <begin position="416"/>
        <end position="443"/>
    </location>
</feature>
<dbReference type="Proteomes" id="UP000697995">
    <property type="component" value="Unassembled WGS sequence"/>
</dbReference>
<name>A0ABS1CSW3_9PROT</name>
<dbReference type="Pfam" id="PF09312">
    <property type="entry name" value="SurA_N"/>
    <property type="match status" value="1"/>
</dbReference>
<keyword evidence="6 9" id="KW-0413">Isomerase</keyword>
<dbReference type="InterPro" id="IPR000297">
    <property type="entry name" value="PPIase_PpiC"/>
</dbReference>
<dbReference type="EMBL" id="NRSG01000018">
    <property type="protein sequence ID" value="MBK1657438.1"/>
    <property type="molecule type" value="Genomic_DNA"/>
</dbReference>
<dbReference type="InterPro" id="IPR015391">
    <property type="entry name" value="SurA_N"/>
</dbReference>
<dbReference type="SUPFAM" id="SSF54534">
    <property type="entry name" value="FKBP-like"/>
    <property type="match status" value="2"/>
</dbReference>
<organism evidence="14 15">
    <name type="scientific">Paracraurococcus ruber</name>
    <dbReference type="NCBI Taxonomy" id="77675"/>
    <lineage>
        <taxon>Bacteria</taxon>
        <taxon>Pseudomonadati</taxon>
        <taxon>Pseudomonadota</taxon>
        <taxon>Alphaproteobacteria</taxon>
        <taxon>Acetobacterales</taxon>
        <taxon>Roseomonadaceae</taxon>
        <taxon>Paracraurococcus</taxon>
    </lineage>
</organism>
<dbReference type="SUPFAM" id="SSF109998">
    <property type="entry name" value="Triger factor/SurA peptide-binding domain-like"/>
    <property type="match status" value="1"/>
</dbReference>
<comment type="caution">
    <text evidence="14">The sequence shown here is derived from an EMBL/GenBank/DDBJ whole genome shotgun (WGS) entry which is preliminary data.</text>
</comment>
<gene>
    <name evidence="14" type="ORF">CKO45_04240</name>
</gene>
<protein>
    <recommendedName>
        <fullName evidence="1">Parvulin-like PPIase</fullName>
    </recommendedName>
    <alternativeName>
        <fullName evidence="7">Peptidyl-prolyl cis-trans isomerase plp</fullName>
    </alternativeName>
    <alternativeName>
        <fullName evidence="8">Rotamase plp</fullName>
    </alternativeName>
</protein>
<reference evidence="14 15" key="1">
    <citation type="journal article" date="2020" name="Microorganisms">
        <title>Osmotic Adaptation and Compatible Solute Biosynthesis of Phototrophic Bacteria as Revealed from Genome Analyses.</title>
        <authorList>
            <person name="Imhoff J.F."/>
            <person name="Rahn T."/>
            <person name="Kunzel S."/>
            <person name="Keller A."/>
            <person name="Neulinger S.C."/>
        </authorList>
    </citation>
    <scope>NUCLEOTIDE SEQUENCE [LARGE SCALE GENOMIC DNA]</scope>
    <source>
        <strain evidence="14 15">DSM 15382</strain>
    </source>
</reference>
<sequence length="444" mass="48499">MPRSAPRARLLALPLAALLAGEALAQGAAAQRPPQAQANAAQAPRPAGNRIVAVVNGDAVSSADVSGRARLFALNAGIPVAPDTLDRLTPQVTRLLVDERLRLQEVQRRRIPVTDADVADAVEELEKRNNLPAGALRQQLTQVGVAPRVLYDQIRTQIGWARLLRQQLGPNAEPSQAEVQESVRNHQARTGQPEYQVSEIFIPVDDPAAEAEVRRFVEDVIGQLRRGTPFPIAATQFSQAQTALQGGDLGWVRKEEVDQEVANVLERMPPGAISNPIRVPGGYQIVALRQRRETGRDLATLISIRQAFFPFAGALDPNAPTQQQRDQVDKAQRLSASARSCEAVEAGARNGGDRATDPGTIRLETVTPPPLRAMLAGLTPGKASQPIITPDGVMVMMVCNREQRNLAELTPDQAKQQLLRDRIENLSRQLQRDLRRRAQIEMRS</sequence>
<keyword evidence="4 9" id="KW-0697">Rotamase</keyword>
<feature type="chain" id="PRO_5046502126" description="Parvulin-like PPIase" evidence="12">
    <location>
        <begin position="26"/>
        <end position="444"/>
    </location>
</feature>
<keyword evidence="5" id="KW-0143">Chaperone</keyword>
<evidence type="ECO:0000256" key="11">
    <source>
        <dbReference type="SAM" id="MobiDB-lite"/>
    </source>
</evidence>
<evidence type="ECO:0000256" key="12">
    <source>
        <dbReference type="SAM" id="SignalP"/>
    </source>
</evidence>
<evidence type="ECO:0000256" key="3">
    <source>
        <dbReference type="ARBA" id="ARBA00022764"/>
    </source>
</evidence>
<keyword evidence="3" id="KW-0574">Periplasm</keyword>
<feature type="region of interest" description="Disordered" evidence="11">
    <location>
        <begin position="343"/>
        <end position="365"/>
    </location>
</feature>